<proteinExistence type="predicted"/>
<name>A0A5B9MHZ3_9BACT</name>
<protein>
    <submittedName>
        <fullName evidence="2">Uncharacterized protein</fullName>
    </submittedName>
</protein>
<accession>A0A5B9MHZ3</accession>
<keyword evidence="3" id="KW-1185">Reference proteome</keyword>
<evidence type="ECO:0000313" key="3">
    <source>
        <dbReference type="Proteomes" id="UP000321353"/>
    </source>
</evidence>
<evidence type="ECO:0000256" key="1">
    <source>
        <dbReference type="SAM" id="Phobius"/>
    </source>
</evidence>
<keyword evidence="1" id="KW-0472">Membrane</keyword>
<organism evidence="2 3">
    <name type="scientific">Stieleria maiorica</name>
    <dbReference type="NCBI Taxonomy" id="2795974"/>
    <lineage>
        <taxon>Bacteria</taxon>
        <taxon>Pseudomonadati</taxon>
        <taxon>Planctomycetota</taxon>
        <taxon>Planctomycetia</taxon>
        <taxon>Pirellulales</taxon>
        <taxon>Pirellulaceae</taxon>
        <taxon>Stieleria</taxon>
    </lineage>
</organism>
<dbReference type="Proteomes" id="UP000321353">
    <property type="component" value="Chromosome"/>
</dbReference>
<keyword evidence="1" id="KW-1133">Transmembrane helix</keyword>
<dbReference type="EMBL" id="CP036264">
    <property type="protein sequence ID" value="QEG00749.1"/>
    <property type="molecule type" value="Genomic_DNA"/>
</dbReference>
<dbReference type="RefSeq" id="WP_147869932.1">
    <property type="nucleotide sequence ID" value="NZ_CP036264.1"/>
</dbReference>
<reference evidence="2 3" key="1">
    <citation type="submission" date="2019-02" db="EMBL/GenBank/DDBJ databases">
        <title>Planctomycetal bacteria perform biofilm scaping via a novel small molecule.</title>
        <authorList>
            <person name="Jeske O."/>
            <person name="Boedeker C."/>
            <person name="Wiegand S."/>
            <person name="Breitling P."/>
            <person name="Kallscheuer N."/>
            <person name="Jogler M."/>
            <person name="Rohde M."/>
            <person name="Petersen J."/>
            <person name="Medema M.H."/>
            <person name="Surup F."/>
            <person name="Jogler C."/>
        </authorList>
    </citation>
    <scope>NUCLEOTIDE SEQUENCE [LARGE SCALE GENOMIC DNA]</scope>
    <source>
        <strain evidence="2 3">Mal15</strain>
    </source>
</reference>
<feature type="transmembrane region" description="Helical" evidence="1">
    <location>
        <begin position="48"/>
        <end position="81"/>
    </location>
</feature>
<dbReference type="KEGG" id="smam:Mal15_48210"/>
<sequence length="292" mass="32248">MGERIAGTLISVAAVLLSIHASLGRVFGFHRSIPWSGGGNMTMVGEISLAGFIGSVGGGIASGHPVFFLTALPCWLVGFLSQSRANRRFQRDEEQLRTENAKLYPGVFDIDPPQCMDVDTTPLVDVYDCDSCVLIGRIGSMHIRDLIHATADMPDQGPNDIFVIEEMVEPPALPESNELHSFLQPHFGSRGHAVLRWIPVQESKKTIRILHRVNDERCLSLISVCSRRVASTPAEEPMLKFSVQEARSRRKTRLGFALIDTASWRRQSQRPSLSVTPCSSTDTIRLSLIATR</sequence>
<gene>
    <name evidence="2" type="ORF">Mal15_48210</name>
</gene>
<keyword evidence="1" id="KW-0812">Transmembrane</keyword>
<evidence type="ECO:0000313" key="2">
    <source>
        <dbReference type="EMBL" id="QEG00749.1"/>
    </source>
</evidence>
<dbReference type="AlphaFoldDB" id="A0A5B9MHZ3"/>